<dbReference type="Pfam" id="PF00719">
    <property type="entry name" value="Pyrophosphatase"/>
    <property type="match status" value="1"/>
</dbReference>
<comment type="cofactor">
    <cofactor evidence="1 5">
        <name>Mg(2+)</name>
        <dbReference type="ChEBI" id="CHEBI:18420"/>
    </cofactor>
</comment>
<evidence type="ECO:0000313" key="6">
    <source>
        <dbReference type="EMBL" id="MDQ0513674.1"/>
    </source>
</evidence>
<dbReference type="GO" id="GO:0004427">
    <property type="term" value="F:inorganic diphosphate phosphatase activity"/>
    <property type="evidence" value="ECO:0007669"/>
    <property type="project" value="UniProtKB-EC"/>
</dbReference>
<dbReference type="InterPro" id="IPR008162">
    <property type="entry name" value="Pyrophosphatase"/>
</dbReference>
<sequence length="185" mass="21616">MNQKFAINVVIEIPKDSNIKYEYNRADQRLYVDRILYGASFYPQNYGFIERTIDWDGDELDALVIADQAFQVGSIVPARILGAMSMIDGGEKDTKLITVIDVDPRYSTYQNITDVPPHLLDEIKDFFATYKNLQKKKVEVGQFHDVKYAIQELQECQSLYQNYKNLAKNEFLKLMQEKHPEKYQK</sequence>
<feature type="binding site" evidence="5">
    <location>
        <position position="61"/>
    </location>
    <ligand>
        <name>Mg(2+)</name>
        <dbReference type="ChEBI" id="CHEBI:18420"/>
        <label>2</label>
    </ligand>
</feature>
<accession>A0ABU0LY99</accession>
<name>A0ABU0LY99_9BACT</name>
<feature type="binding site" evidence="5">
    <location>
        <position position="20"/>
    </location>
    <ligand>
        <name>substrate</name>
    </ligand>
</feature>
<evidence type="ECO:0000256" key="5">
    <source>
        <dbReference type="HAMAP-Rule" id="MF_00209"/>
    </source>
</evidence>
<dbReference type="HAMAP" id="MF_00209">
    <property type="entry name" value="Inorganic_PPase"/>
    <property type="match status" value="1"/>
</dbReference>
<evidence type="ECO:0000256" key="3">
    <source>
        <dbReference type="ARBA" id="ARBA00022801"/>
    </source>
</evidence>
<dbReference type="InterPro" id="IPR036649">
    <property type="entry name" value="Pyrophosphatase_sf"/>
</dbReference>
<feature type="binding site" evidence="5">
    <location>
        <position position="34"/>
    </location>
    <ligand>
        <name>substrate</name>
    </ligand>
</feature>
<dbReference type="SUPFAM" id="SSF50324">
    <property type="entry name" value="Inorganic pyrophosphatase"/>
    <property type="match status" value="1"/>
</dbReference>
<dbReference type="EMBL" id="JAUSWO010000001">
    <property type="protein sequence ID" value="MDQ0513674.1"/>
    <property type="molecule type" value="Genomic_DNA"/>
</dbReference>
<evidence type="ECO:0000256" key="2">
    <source>
        <dbReference type="ARBA" id="ARBA00022723"/>
    </source>
</evidence>
<evidence type="ECO:0000313" key="7">
    <source>
        <dbReference type="Proteomes" id="UP001240643"/>
    </source>
</evidence>
<organism evidence="6 7">
    <name type="scientific">Mycoplasmoides fastidiosum</name>
    <dbReference type="NCBI Taxonomy" id="92758"/>
    <lineage>
        <taxon>Bacteria</taxon>
        <taxon>Bacillati</taxon>
        <taxon>Mycoplasmatota</taxon>
        <taxon>Mycoplasmoidales</taxon>
        <taxon>Mycoplasmoidaceae</taxon>
        <taxon>Mycoplasmoides</taxon>
    </lineage>
</organism>
<comment type="function">
    <text evidence="5">Catalyzes the hydrolysis of inorganic pyrophosphate (PPi) forming two phosphate ions.</text>
</comment>
<dbReference type="PANTHER" id="PTHR10286">
    <property type="entry name" value="INORGANIC PYROPHOSPHATASE"/>
    <property type="match status" value="1"/>
</dbReference>
<feature type="binding site" evidence="5">
    <location>
        <position position="61"/>
    </location>
    <ligand>
        <name>Mg(2+)</name>
        <dbReference type="ChEBI" id="CHEBI:18420"/>
        <label>1</label>
    </ligand>
</feature>
<comment type="subcellular location">
    <subcellularLocation>
        <location evidence="5">Cytoplasm</location>
    </subcellularLocation>
</comment>
<reference evidence="6" key="1">
    <citation type="submission" date="2023-07" db="EMBL/GenBank/DDBJ databases">
        <title>Genomic Encyclopedia of Type Strains, Phase IV (KMG-IV): sequencing the most valuable type-strain genomes for metagenomic binning, comparative biology and taxonomic classification.</title>
        <authorList>
            <person name="Goeker M."/>
        </authorList>
    </citation>
    <scope>NUCLEOTIDE SEQUENCE [LARGE SCALE GENOMIC DNA]</scope>
    <source>
        <strain evidence="6">DSM 21204</strain>
    </source>
</reference>
<dbReference type="CDD" id="cd00412">
    <property type="entry name" value="pyrophosphatase"/>
    <property type="match status" value="1"/>
</dbReference>
<keyword evidence="7" id="KW-1185">Reference proteome</keyword>
<comment type="similarity">
    <text evidence="5">Belongs to the PPase family.</text>
</comment>
<keyword evidence="5" id="KW-0963">Cytoplasm</keyword>
<dbReference type="NCBIfam" id="NF002578">
    <property type="entry name" value="PRK02230.1"/>
    <property type="match status" value="1"/>
</dbReference>
<proteinExistence type="inferred from homology"/>
<evidence type="ECO:0000256" key="4">
    <source>
        <dbReference type="ARBA" id="ARBA00022842"/>
    </source>
</evidence>
<feature type="binding site" evidence="5">
    <location>
        <position position="93"/>
    </location>
    <ligand>
        <name>Mg(2+)</name>
        <dbReference type="ChEBI" id="CHEBI:18420"/>
        <label>1</label>
    </ligand>
</feature>
<comment type="caution">
    <text evidence="6">The sequence shown here is derived from an EMBL/GenBank/DDBJ whole genome shotgun (WGS) entry which is preliminary data.</text>
</comment>
<dbReference type="RefSeq" id="WP_256547632.1">
    <property type="nucleotide sequence ID" value="NZ_CP101809.1"/>
</dbReference>
<dbReference type="PROSITE" id="PS00387">
    <property type="entry name" value="PPASE"/>
    <property type="match status" value="1"/>
</dbReference>
<dbReference type="Proteomes" id="UP001240643">
    <property type="component" value="Unassembled WGS sequence"/>
</dbReference>
<dbReference type="Gene3D" id="3.90.80.10">
    <property type="entry name" value="Inorganic pyrophosphatase"/>
    <property type="match status" value="1"/>
</dbReference>
<keyword evidence="3 5" id="KW-0378">Hydrolase</keyword>
<feature type="binding site" evidence="5">
    <location>
        <position position="130"/>
    </location>
    <ligand>
        <name>substrate</name>
    </ligand>
</feature>
<comment type="catalytic activity">
    <reaction evidence="5">
        <text>diphosphate + H2O = 2 phosphate + H(+)</text>
        <dbReference type="Rhea" id="RHEA:24576"/>
        <dbReference type="ChEBI" id="CHEBI:15377"/>
        <dbReference type="ChEBI" id="CHEBI:15378"/>
        <dbReference type="ChEBI" id="CHEBI:33019"/>
        <dbReference type="ChEBI" id="CHEBI:43474"/>
        <dbReference type="EC" id="3.6.1.1"/>
    </reaction>
</comment>
<evidence type="ECO:0000256" key="1">
    <source>
        <dbReference type="ARBA" id="ARBA00001946"/>
    </source>
</evidence>
<feature type="binding site" evidence="5">
    <location>
        <position position="46"/>
    </location>
    <ligand>
        <name>substrate</name>
    </ligand>
</feature>
<keyword evidence="2 5" id="KW-0479">Metal-binding</keyword>
<keyword evidence="4 5" id="KW-0460">Magnesium</keyword>
<comment type="subunit">
    <text evidence="5">Homohexamer.</text>
</comment>
<feature type="binding site" evidence="5">
    <location>
        <position position="56"/>
    </location>
    <ligand>
        <name>Mg(2+)</name>
        <dbReference type="ChEBI" id="CHEBI:18420"/>
        <label>1</label>
    </ligand>
</feature>
<gene>
    <name evidence="5" type="primary">ppa</name>
    <name evidence="6" type="ORF">J2Z62_000112</name>
</gene>
<protein>
    <recommendedName>
        <fullName evidence="5">Inorganic pyrophosphatase</fullName>
        <ecNumber evidence="5">3.6.1.1</ecNumber>
    </recommendedName>
    <alternativeName>
        <fullName evidence="5">Pyrophosphate phospho-hydrolase</fullName>
        <shortName evidence="5">PPase</shortName>
    </alternativeName>
</protein>
<dbReference type="EC" id="3.6.1.1" evidence="5"/>